<protein>
    <submittedName>
        <fullName evidence="2">Uncharacterized protein</fullName>
    </submittedName>
</protein>
<accession>A0AAE9SUM7</accession>
<name>A0AAE9SUM7_9BRAD</name>
<gene>
    <name evidence="2" type="ORF">DCM83_28175</name>
</gene>
<organism evidence="2 3">
    <name type="scientific">Bradyrhizobium betae</name>
    <dbReference type="NCBI Taxonomy" id="244734"/>
    <lineage>
        <taxon>Bacteria</taxon>
        <taxon>Pseudomonadati</taxon>
        <taxon>Pseudomonadota</taxon>
        <taxon>Alphaproteobacteria</taxon>
        <taxon>Hyphomicrobiales</taxon>
        <taxon>Nitrobacteraceae</taxon>
        <taxon>Bradyrhizobium</taxon>
    </lineage>
</organism>
<feature type="compositionally biased region" description="Basic residues" evidence="1">
    <location>
        <begin position="98"/>
        <end position="107"/>
    </location>
</feature>
<evidence type="ECO:0000313" key="2">
    <source>
        <dbReference type="EMBL" id="UUO68713.1"/>
    </source>
</evidence>
<reference evidence="2" key="1">
    <citation type="submission" date="2018-04" db="EMBL/GenBank/DDBJ databases">
        <title>Genomes of Endosymbiotic and Endophytic Bradyrhizobium Publication status.</title>
        <authorList>
            <person name="Guha S."/>
            <person name="Jorrin B."/>
            <person name="Sarkar M."/>
            <person name="Poole P.S."/>
            <person name="DasGupta M."/>
        </authorList>
    </citation>
    <scope>NUCLEOTIDE SEQUENCE</scope>
    <source>
        <strain evidence="2">WBOS16</strain>
    </source>
</reference>
<dbReference type="AlphaFoldDB" id="A0AAE9SUM7"/>
<proteinExistence type="predicted"/>
<dbReference type="EMBL" id="CP028989">
    <property type="protein sequence ID" value="UUO68713.1"/>
    <property type="molecule type" value="Genomic_DNA"/>
</dbReference>
<evidence type="ECO:0000313" key="3">
    <source>
        <dbReference type="Proteomes" id="UP001058872"/>
    </source>
</evidence>
<sequence>MSRWDDSDGSGLARFDAVFAEEFKGAGMEIALQDLVQARNRQSRLRAIRLGLILAVIEKAEPKQMKFLSCLERYEKVALSRQRRGLKRVKRDNGSATSKRKQNRSSY</sequence>
<dbReference type="Proteomes" id="UP001058872">
    <property type="component" value="Chromosome"/>
</dbReference>
<evidence type="ECO:0000256" key="1">
    <source>
        <dbReference type="SAM" id="MobiDB-lite"/>
    </source>
</evidence>
<feature type="region of interest" description="Disordered" evidence="1">
    <location>
        <begin position="82"/>
        <end position="107"/>
    </location>
</feature>